<proteinExistence type="predicted"/>
<dbReference type="PANTHER" id="PTHR31672">
    <property type="entry name" value="BNACNNG10540D PROTEIN"/>
    <property type="match status" value="1"/>
</dbReference>
<dbReference type="InterPro" id="IPR017451">
    <property type="entry name" value="F-box-assoc_interact_dom"/>
</dbReference>
<evidence type="ECO:0000313" key="2">
    <source>
        <dbReference type="EMBL" id="KAI3923621.1"/>
    </source>
</evidence>
<dbReference type="SUPFAM" id="SSF50965">
    <property type="entry name" value="Galactose oxidase, central domain"/>
    <property type="match status" value="1"/>
</dbReference>
<protein>
    <recommendedName>
        <fullName evidence="1">F-box associated beta-propeller type 1 domain-containing protein</fullName>
    </recommendedName>
</protein>
<evidence type="ECO:0000259" key="1">
    <source>
        <dbReference type="Pfam" id="PF07734"/>
    </source>
</evidence>
<dbReference type="EMBL" id="JAJJMB010008429">
    <property type="protein sequence ID" value="KAI3923621.1"/>
    <property type="molecule type" value="Genomic_DNA"/>
</dbReference>
<dbReference type="Pfam" id="PF07734">
    <property type="entry name" value="FBA_1"/>
    <property type="match status" value="1"/>
</dbReference>
<evidence type="ECO:0000313" key="3">
    <source>
        <dbReference type="Proteomes" id="UP001202328"/>
    </source>
</evidence>
<reference evidence="2" key="1">
    <citation type="submission" date="2022-04" db="EMBL/GenBank/DDBJ databases">
        <title>A functionally conserved STORR gene fusion in Papaver species that diverged 16.8 million years ago.</title>
        <authorList>
            <person name="Catania T."/>
        </authorList>
    </citation>
    <scope>NUCLEOTIDE SEQUENCE</scope>
    <source>
        <strain evidence="2">S-188037</strain>
    </source>
</reference>
<dbReference type="AlphaFoldDB" id="A0AAD4XLD8"/>
<organism evidence="2 3">
    <name type="scientific">Papaver atlanticum</name>
    <dbReference type="NCBI Taxonomy" id="357466"/>
    <lineage>
        <taxon>Eukaryota</taxon>
        <taxon>Viridiplantae</taxon>
        <taxon>Streptophyta</taxon>
        <taxon>Embryophyta</taxon>
        <taxon>Tracheophyta</taxon>
        <taxon>Spermatophyta</taxon>
        <taxon>Magnoliopsida</taxon>
        <taxon>Ranunculales</taxon>
        <taxon>Papaveraceae</taxon>
        <taxon>Papaveroideae</taxon>
        <taxon>Papaver</taxon>
    </lineage>
</organism>
<dbReference type="NCBIfam" id="TIGR01640">
    <property type="entry name" value="F_box_assoc_1"/>
    <property type="match status" value="1"/>
</dbReference>
<dbReference type="Proteomes" id="UP001202328">
    <property type="component" value="Unassembled WGS sequence"/>
</dbReference>
<gene>
    <name evidence="2" type="ORF">MKW98_011251</name>
</gene>
<accession>A0AAD4XLD8</accession>
<sequence length="290" mass="33849">MFNIFTRDIVLWNPATRQYRLLPKSLDVKPKDWYEDRDFVGLCFDVETKDYKVIRVSSYEPRYENGPIPGRNVLRKVQIYCLSSDSWRLVDSDFHTHRSGQVIGQSLNGIYFHEGVDFTADPIVRSVILSFDLRKEKYQRVVQIPEQDNWFELESIDDKLACITSPYDRTIFIYKVWTLNDYGTAKESWTEIYRVNFMTPEIEIRYGCCFDGILAISLNGKFCLLKYDSLLCYNSITDEIEDLGFGEGLHLPTLTATAYKESLVPLNAEQQLKLSPRFWVVPTPPRMPDI</sequence>
<dbReference type="InterPro" id="IPR050796">
    <property type="entry name" value="SCF_F-box_component"/>
</dbReference>
<dbReference type="PANTHER" id="PTHR31672:SF13">
    <property type="entry name" value="F-BOX PROTEIN CPR30-LIKE"/>
    <property type="match status" value="1"/>
</dbReference>
<dbReference type="InterPro" id="IPR006527">
    <property type="entry name" value="F-box-assoc_dom_typ1"/>
</dbReference>
<feature type="domain" description="F-box associated beta-propeller type 1" evidence="1">
    <location>
        <begin position="7"/>
        <end position="205"/>
    </location>
</feature>
<keyword evidence="3" id="KW-1185">Reference proteome</keyword>
<name>A0AAD4XLD8_9MAGN</name>
<comment type="caution">
    <text evidence="2">The sequence shown here is derived from an EMBL/GenBank/DDBJ whole genome shotgun (WGS) entry which is preliminary data.</text>
</comment>
<dbReference type="InterPro" id="IPR011043">
    <property type="entry name" value="Gal_Oxase/kelch_b-propeller"/>
</dbReference>